<dbReference type="GO" id="GO:0006805">
    <property type="term" value="P:xenobiotic metabolic process"/>
    <property type="evidence" value="ECO:0007669"/>
    <property type="project" value="TreeGrafter"/>
</dbReference>
<dbReference type="PRINTS" id="PR00463">
    <property type="entry name" value="EP450I"/>
</dbReference>
<evidence type="ECO:0000256" key="3">
    <source>
        <dbReference type="ARBA" id="ARBA00023004"/>
    </source>
</evidence>
<dbReference type="Gene3D" id="1.10.630.10">
    <property type="entry name" value="Cytochrome P450"/>
    <property type="match status" value="1"/>
</dbReference>
<evidence type="ECO:0000313" key="5">
    <source>
        <dbReference type="Proteomes" id="UP000887575"/>
    </source>
</evidence>
<reference evidence="6" key="1">
    <citation type="submission" date="2024-02" db="UniProtKB">
        <authorList>
            <consortium name="WormBaseParasite"/>
        </authorList>
    </citation>
    <scope>IDENTIFICATION</scope>
</reference>
<dbReference type="PANTHER" id="PTHR24300">
    <property type="entry name" value="CYTOCHROME P450 508A4-RELATED"/>
    <property type="match status" value="1"/>
</dbReference>
<keyword evidence="2" id="KW-0479">Metal-binding</keyword>
<keyword evidence="3" id="KW-0408">Iron</keyword>
<keyword evidence="5" id="KW-1185">Reference proteome</keyword>
<dbReference type="GO" id="GO:0005737">
    <property type="term" value="C:cytoplasm"/>
    <property type="evidence" value="ECO:0007669"/>
    <property type="project" value="TreeGrafter"/>
</dbReference>
<evidence type="ECO:0000313" key="6">
    <source>
        <dbReference type="WBParaSite" id="MBELARI_LOCUS16147"/>
    </source>
</evidence>
<dbReference type="Pfam" id="PF00067">
    <property type="entry name" value="p450"/>
    <property type="match status" value="1"/>
</dbReference>
<keyword evidence="4" id="KW-0503">Monooxygenase</keyword>
<sequence>MLGFLILTLIVGFIFYEMYWKRRHLPPGPIPLPLAGNIISVSVLHPPGYDAFINWKKEFGPVFTYWMGPFPTVIIADYETIKETIIKDGEKYTDRFTTEATHQIRGGDFGILETSGDNWREMRRFTLHTLRDFGMGKNLMEEKVMSEVTSLMDRFTLLKETAPQWEFDVAVGSIINNLLFGYRYEEDKQAEFRELKNLLSDHMKNIATFSVGMAFTQPWTRIIPMFNGL</sequence>
<evidence type="ECO:0008006" key="7">
    <source>
        <dbReference type="Google" id="ProtNLM"/>
    </source>
</evidence>
<dbReference type="InterPro" id="IPR001128">
    <property type="entry name" value="Cyt_P450"/>
</dbReference>
<evidence type="ECO:0000256" key="4">
    <source>
        <dbReference type="ARBA" id="ARBA00023033"/>
    </source>
</evidence>
<name>A0AAF3EPZ7_9BILA</name>
<dbReference type="InterPro" id="IPR036396">
    <property type="entry name" value="Cyt_P450_sf"/>
</dbReference>
<comment type="similarity">
    <text evidence="1">Belongs to the cytochrome P450 family.</text>
</comment>
<organism evidence="5 6">
    <name type="scientific">Mesorhabditis belari</name>
    <dbReference type="NCBI Taxonomy" id="2138241"/>
    <lineage>
        <taxon>Eukaryota</taxon>
        <taxon>Metazoa</taxon>
        <taxon>Ecdysozoa</taxon>
        <taxon>Nematoda</taxon>
        <taxon>Chromadorea</taxon>
        <taxon>Rhabditida</taxon>
        <taxon>Rhabditina</taxon>
        <taxon>Rhabditomorpha</taxon>
        <taxon>Rhabditoidea</taxon>
        <taxon>Rhabditidae</taxon>
        <taxon>Mesorhabditinae</taxon>
        <taxon>Mesorhabditis</taxon>
    </lineage>
</organism>
<dbReference type="PANTHER" id="PTHR24300:SF369">
    <property type="entry name" value="CYTOCHROME P450 FAMILY"/>
    <property type="match status" value="1"/>
</dbReference>
<evidence type="ECO:0000256" key="2">
    <source>
        <dbReference type="ARBA" id="ARBA00022723"/>
    </source>
</evidence>
<evidence type="ECO:0000256" key="1">
    <source>
        <dbReference type="ARBA" id="ARBA00010617"/>
    </source>
</evidence>
<accession>A0AAF3EPZ7</accession>
<proteinExistence type="inferred from homology"/>
<dbReference type="WBParaSite" id="MBELARI_LOCUS16147">
    <property type="protein sequence ID" value="MBELARI_LOCUS16147"/>
    <property type="gene ID" value="MBELARI_LOCUS16147"/>
</dbReference>
<protein>
    <recommendedName>
        <fullName evidence="7">Cytochrome P450</fullName>
    </recommendedName>
</protein>
<dbReference type="InterPro" id="IPR050182">
    <property type="entry name" value="Cytochrome_P450_fam2"/>
</dbReference>
<dbReference type="GO" id="GO:0020037">
    <property type="term" value="F:heme binding"/>
    <property type="evidence" value="ECO:0007669"/>
    <property type="project" value="InterPro"/>
</dbReference>
<dbReference type="AlphaFoldDB" id="A0AAF3EPZ7"/>
<dbReference type="GO" id="GO:0005506">
    <property type="term" value="F:iron ion binding"/>
    <property type="evidence" value="ECO:0007669"/>
    <property type="project" value="InterPro"/>
</dbReference>
<dbReference type="SUPFAM" id="SSF48264">
    <property type="entry name" value="Cytochrome P450"/>
    <property type="match status" value="1"/>
</dbReference>
<dbReference type="InterPro" id="IPR002401">
    <property type="entry name" value="Cyt_P450_E_grp-I"/>
</dbReference>
<dbReference type="GO" id="GO:0016712">
    <property type="term" value="F:oxidoreductase activity, acting on paired donors, with incorporation or reduction of molecular oxygen, reduced flavin or flavoprotein as one donor, and incorporation of one atom of oxygen"/>
    <property type="evidence" value="ECO:0007669"/>
    <property type="project" value="TreeGrafter"/>
</dbReference>
<dbReference type="Proteomes" id="UP000887575">
    <property type="component" value="Unassembled WGS sequence"/>
</dbReference>
<keyword evidence="4" id="KW-0560">Oxidoreductase</keyword>
<dbReference type="GO" id="GO:0006082">
    <property type="term" value="P:organic acid metabolic process"/>
    <property type="evidence" value="ECO:0007669"/>
    <property type="project" value="TreeGrafter"/>
</dbReference>